<evidence type="ECO:0000256" key="1">
    <source>
        <dbReference type="ARBA" id="ARBA00004167"/>
    </source>
</evidence>
<evidence type="ECO:0000313" key="10">
    <source>
        <dbReference type="Proteomes" id="UP000250266"/>
    </source>
</evidence>
<comment type="subcellular location">
    <subcellularLocation>
        <location evidence="1">Membrane</location>
        <topology evidence="1">Single-pass membrane protein</topology>
    </subcellularLocation>
</comment>
<dbReference type="OrthoDB" id="2019572at2759"/>
<evidence type="ECO:0000313" key="9">
    <source>
        <dbReference type="EMBL" id="OCK74591.1"/>
    </source>
</evidence>
<feature type="compositionally biased region" description="Low complexity" evidence="7">
    <location>
        <begin position="211"/>
        <end position="220"/>
    </location>
</feature>
<dbReference type="Pfam" id="PF01822">
    <property type="entry name" value="WSC"/>
    <property type="match status" value="2"/>
</dbReference>
<dbReference type="GO" id="GO:0005886">
    <property type="term" value="C:plasma membrane"/>
    <property type="evidence" value="ECO:0007669"/>
    <property type="project" value="TreeGrafter"/>
</dbReference>
<evidence type="ECO:0000256" key="2">
    <source>
        <dbReference type="ARBA" id="ARBA00022692"/>
    </source>
</evidence>
<dbReference type="SMART" id="SM00321">
    <property type="entry name" value="WSC"/>
    <property type="match status" value="2"/>
</dbReference>
<evidence type="ECO:0000256" key="5">
    <source>
        <dbReference type="ARBA" id="ARBA00023136"/>
    </source>
</evidence>
<accession>A0A8E2DZX1</accession>
<sequence>MTVETCTATCKSNGFRYAGLIYYGNCLCGTMLPAVQAPDSECDTPCNGNPLEMCGGNNRYSIYQDNTYPAVDLTTISSQYVAKGCYSEGVGYRAVSYRQDALNFSTMTIETCLTACGNELYPLAGLEYYGECYCGYMLQGGSAQVADSNCAAPCNGNPSEICGGGGYLNLYEATILESTMPCSNAPPPPPPSTTSSTTTSSSPPPPPPPSTSSSIVPTTT</sequence>
<reference evidence="9 10" key="1">
    <citation type="journal article" date="2016" name="Nat. Commun.">
        <title>Ectomycorrhizal ecology is imprinted in the genome of the dominant symbiotic fungus Cenococcum geophilum.</title>
        <authorList>
            <consortium name="DOE Joint Genome Institute"/>
            <person name="Peter M."/>
            <person name="Kohler A."/>
            <person name="Ohm R.A."/>
            <person name="Kuo A."/>
            <person name="Krutzmann J."/>
            <person name="Morin E."/>
            <person name="Arend M."/>
            <person name="Barry K.W."/>
            <person name="Binder M."/>
            <person name="Choi C."/>
            <person name="Clum A."/>
            <person name="Copeland A."/>
            <person name="Grisel N."/>
            <person name="Haridas S."/>
            <person name="Kipfer T."/>
            <person name="LaButti K."/>
            <person name="Lindquist E."/>
            <person name="Lipzen A."/>
            <person name="Maire R."/>
            <person name="Meier B."/>
            <person name="Mihaltcheva S."/>
            <person name="Molinier V."/>
            <person name="Murat C."/>
            <person name="Poggeler S."/>
            <person name="Quandt C.A."/>
            <person name="Sperisen C."/>
            <person name="Tritt A."/>
            <person name="Tisserant E."/>
            <person name="Crous P.W."/>
            <person name="Henrissat B."/>
            <person name="Nehls U."/>
            <person name="Egli S."/>
            <person name="Spatafora J.W."/>
            <person name="Grigoriev I.V."/>
            <person name="Martin F.M."/>
        </authorList>
    </citation>
    <scope>NUCLEOTIDE SEQUENCE [LARGE SCALE GENOMIC DNA]</scope>
    <source>
        <strain evidence="9 10">CBS 459.81</strain>
    </source>
</reference>
<evidence type="ECO:0000256" key="7">
    <source>
        <dbReference type="SAM" id="MobiDB-lite"/>
    </source>
</evidence>
<keyword evidence="5" id="KW-0472">Membrane</keyword>
<dbReference type="InterPro" id="IPR051836">
    <property type="entry name" value="Kremen_rcpt"/>
</dbReference>
<proteinExistence type="predicted"/>
<feature type="region of interest" description="Disordered" evidence="7">
    <location>
        <begin position="181"/>
        <end position="220"/>
    </location>
</feature>
<keyword evidence="3" id="KW-0732">Signal</keyword>
<dbReference type="PANTHER" id="PTHR24269:SF16">
    <property type="entry name" value="PROTEIN SLG1"/>
    <property type="match status" value="1"/>
</dbReference>
<evidence type="ECO:0000256" key="3">
    <source>
        <dbReference type="ARBA" id="ARBA00022729"/>
    </source>
</evidence>
<evidence type="ECO:0000256" key="6">
    <source>
        <dbReference type="ARBA" id="ARBA00023180"/>
    </source>
</evidence>
<dbReference type="PANTHER" id="PTHR24269">
    <property type="entry name" value="KREMEN PROTEIN"/>
    <property type="match status" value="1"/>
</dbReference>
<feature type="domain" description="WSC" evidence="8">
    <location>
        <begin position="79"/>
        <end position="174"/>
    </location>
</feature>
<dbReference type="PROSITE" id="PS51212">
    <property type="entry name" value="WSC"/>
    <property type="match status" value="2"/>
</dbReference>
<evidence type="ECO:0000256" key="4">
    <source>
        <dbReference type="ARBA" id="ARBA00022989"/>
    </source>
</evidence>
<keyword evidence="4" id="KW-1133">Transmembrane helix</keyword>
<protein>
    <submittedName>
        <fullName evidence="9">WSC-domain-containing protein</fullName>
    </submittedName>
</protein>
<dbReference type="Proteomes" id="UP000250266">
    <property type="component" value="Unassembled WGS sequence"/>
</dbReference>
<gene>
    <name evidence="9" type="ORF">K432DRAFT_273941</name>
</gene>
<dbReference type="AlphaFoldDB" id="A0A8E2DZX1"/>
<feature type="non-terminal residue" evidence="9">
    <location>
        <position position="1"/>
    </location>
</feature>
<name>A0A8E2DZX1_9PEZI</name>
<feature type="domain" description="WSC" evidence="8">
    <location>
        <begin position="1"/>
        <end position="66"/>
    </location>
</feature>
<keyword evidence="10" id="KW-1185">Reference proteome</keyword>
<dbReference type="EMBL" id="KV745449">
    <property type="protein sequence ID" value="OCK74591.1"/>
    <property type="molecule type" value="Genomic_DNA"/>
</dbReference>
<evidence type="ECO:0000259" key="8">
    <source>
        <dbReference type="PROSITE" id="PS51212"/>
    </source>
</evidence>
<keyword evidence="6" id="KW-0325">Glycoprotein</keyword>
<dbReference type="InterPro" id="IPR002889">
    <property type="entry name" value="WSC_carb-bd"/>
</dbReference>
<organism evidence="9 10">
    <name type="scientific">Lepidopterella palustris CBS 459.81</name>
    <dbReference type="NCBI Taxonomy" id="1314670"/>
    <lineage>
        <taxon>Eukaryota</taxon>
        <taxon>Fungi</taxon>
        <taxon>Dikarya</taxon>
        <taxon>Ascomycota</taxon>
        <taxon>Pezizomycotina</taxon>
        <taxon>Dothideomycetes</taxon>
        <taxon>Pleosporomycetidae</taxon>
        <taxon>Mytilinidiales</taxon>
        <taxon>Argynnaceae</taxon>
        <taxon>Lepidopterella</taxon>
    </lineage>
</organism>
<keyword evidence="2" id="KW-0812">Transmembrane</keyword>